<dbReference type="InterPro" id="IPR036939">
    <property type="entry name" value="Cu2_ascorb_mOase_N_sf"/>
</dbReference>
<accession>A0A1D2MT88</accession>
<dbReference type="InterPro" id="IPR000945">
    <property type="entry name" value="DBH-like"/>
</dbReference>
<dbReference type="Gene3D" id="2.60.120.310">
    <property type="entry name" value="Copper type II, ascorbate-dependent monooxygenase, N-terminal domain"/>
    <property type="match status" value="1"/>
</dbReference>
<comment type="similarity">
    <text evidence="1">Belongs to the copper type II ascorbate-dependent monooxygenase family.</text>
</comment>
<organism evidence="5 6">
    <name type="scientific">Orchesella cincta</name>
    <name type="common">Springtail</name>
    <name type="synonym">Podura cincta</name>
    <dbReference type="NCBI Taxonomy" id="48709"/>
    <lineage>
        <taxon>Eukaryota</taxon>
        <taxon>Metazoa</taxon>
        <taxon>Ecdysozoa</taxon>
        <taxon>Arthropoda</taxon>
        <taxon>Hexapoda</taxon>
        <taxon>Collembola</taxon>
        <taxon>Entomobryomorpha</taxon>
        <taxon>Entomobryoidea</taxon>
        <taxon>Orchesellidae</taxon>
        <taxon>Orchesellinae</taxon>
        <taxon>Orchesella</taxon>
    </lineage>
</organism>
<dbReference type="PANTHER" id="PTHR10157">
    <property type="entry name" value="DOPAMINE BETA HYDROXYLASE RELATED"/>
    <property type="match status" value="1"/>
</dbReference>
<dbReference type="InterPro" id="IPR005018">
    <property type="entry name" value="DOMON_domain"/>
</dbReference>
<dbReference type="GO" id="GO:0004500">
    <property type="term" value="F:dopamine beta-monooxygenase activity"/>
    <property type="evidence" value="ECO:0007669"/>
    <property type="project" value="InterPro"/>
</dbReference>
<feature type="domain" description="DOMON" evidence="4">
    <location>
        <begin position="16"/>
        <end position="132"/>
    </location>
</feature>
<keyword evidence="3" id="KW-0325">Glycoprotein</keyword>
<dbReference type="GO" id="GO:0006589">
    <property type="term" value="P:octopamine biosynthetic process"/>
    <property type="evidence" value="ECO:0007669"/>
    <property type="project" value="TreeGrafter"/>
</dbReference>
<evidence type="ECO:0000313" key="6">
    <source>
        <dbReference type="Proteomes" id="UP000094527"/>
    </source>
</evidence>
<dbReference type="AlphaFoldDB" id="A0A1D2MT88"/>
<keyword evidence="6" id="KW-1185">Reference proteome</keyword>
<dbReference type="EMBL" id="LJIJ01000561">
    <property type="protein sequence ID" value="ODM96226.1"/>
    <property type="molecule type" value="Genomic_DNA"/>
</dbReference>
<dbReference type="InterPro" id="IPR028460">
    <property type="entry name" value="Tbh/DBH"/>
</dbReference>
<dbReference type="SMART" id="SM00664">
    <property type="entry name" value="DoH"/>
    <property type="match status" value="1"/>
</dbReference>
<gene>
    <name evidence="5" type="ORF">Ocin01_10456</name>
</gene>
<dbReference type="PRINTS" id="PR00767">
    <property type="entry name" value="DBMONOXGNASE"/>
</dbReference>
<dbReference type="Pfam" id="PF03351">
    <property type="entry name" value="DOMON"/>
    <property type="match status" value="1"/>
</dbReference>
<dbReference type="GO" id="GO:0005615">
    <property type="term" value="C:extracellular space"/>
    <property type="evidence" value="ECO:0007669"/>
    <property type="project" value="TreeGrafter"/>
</dbReference>
<dbReference type="GO" id="GO:0042421">
    <property type="term" value="P:norepinephrine biosynthetic process"/>
    <property type="evidence" value="ECO:0007669"/>
    <property type="project" value="TreeGrafter"/>
</dbReference>
<dbReference type="GO" id="GO:0042420">
    <property type="term" value="P:dopamine catabolic process"/>
    <property type="evidence" value="ECO:0007669"/>
    <property type="project" value="TreeGrafter"/>
</dbReference>
<dbReference type="InterPro" id="IPR024548">
    <property type="entry name" value="Cu2_monoox_C"/>
</dbReference>
<dbReference type="CDD" id="cd09631">
    <property type="entry name" value="DOMON_DOH"/>
    <property type="match status" value="1"/>
</dbReference>
<dbReference type="InterPro" id="IPR000323">
    <property type="entry name" value="Cu2_ascorb_mOase_N"/>
</dbReference>
<dbReference type="Proteomes" id="UP000094527">
    <property type="component" value="Unassembled WGS sequence"/>
</dbReference>
<evidence type="ECO:0000313" key="5">
    <source>
        <dbReference type="EMBL" id="ODM96226.1"/>
    </source>
</evidence>
<dbReference type="SUPFAM" id="SSF49742">
    <property type="entry name" value="PHM/PNGase F"/>
    <property type="match status" value="2"/>
</dbReference>
<dbReference type="PROSITE" id="PS50836">
    <property type="entry name" value="DOMON"/>
    <property type="match status" value="1"/>
</dbReference>
<dbReference type="InterPro" id="IPR014784">
    <property type="entry name" value="Cu2_ascorb_mOase-like_C"/>
</dbReference>
<evidence type="ECO:0000256" key="3">
    <source>
        <dbReference type="ARBA" id="ARBA00023180"/>
    </source>
</evidence>
<keyword evidence="5" id="KW-0560">Oxidoreductase</keyword>
<dbReference type="STRING" id="48709.A0A1D2MT88"/>
<dbReference type="OMA" id="WESETHT"/>
<dbReference type="InterPro" id="IPR045266">
    <property type="entry name" value="DOH_DOMON"/>
</dbReference>
<evidence type="ECO:0000256" key="2">
    <source>
        <dbReference type="ARBA" id="ARBA00023157"/>
    </source>
</evidence>
<name>A0A1D2MT88_ORCCI</name>
<protein>
    <submittedName>
        <fullName evidence="5">DBH-like monooxygenase protein 1</fullName>
    </submittedName>
</protein>
<evidence type="ECO:0000256" key="1">
    <source>
        <dbReference type="ARBA" id="ARBA00010676"/>
    </source>
</evidence>
<reference evidence="5 6" key="1">
    <citation type="journal article" date="2016" name="Genome Biol. Evol.">
        <title>Gene Family Evolution Reflects Adaptation to Soil Environmental Stressors in the Genome of the Collembolan Orchesella cincta.</title>
        <authorList>
            <person name="Faddeeva-Vakhrusheva A."/>
            <person name="Derks M.F."/>
            <person name="Anvar S.Y."/>
            <person name="Agamennone V."/>
            <person name="Suring W."/>
            <person name="Smit S."/>
            <person name="van Straalen N.M."/>
            <person name="Roelofs D."/>
        </authorList>
    </citation>
    <scope>NUCLEOTIDE SEQUENCE [LARGE SCALE GENOMIC DNA]</scope>
    <source>
        <tissue evidence="5">Mixed pool</tissue>
    </source>
</reference>
<dbReference type="GO" id="GO:0030667">
    <property type="term" value="C:secretory granule membrane"/>
    <property type="evidence" value="ECO:0007669"/>
    <property type="project" value="TreeGrafter"/>
</dbReference>
<comment type="caution">
    <text evidence="5">The sequence shown here is derived from an EMBL/GenBank/DDBJ whole genome shotgun (WGS) entry which is preliminary data.</text>
</comment>
<keyword evidence="5" id="KW-0503">Monooxygenase</keyword>
<dbReference type="PANTHER" id="PTHR10157:SF23">
    <property type="entry name" value="MOXD1 HOMOLOG 1"/>
    <property type="match status" value="1"/>
</dbReference>
<keyword evidence="2" id="KW-1015">Disulfide bond</keyword>
<sequence length="554" mass="63498">MDDNPYRRSEILDSKGKYRLDWLTDWNTKRVTFNVTVQTKGYVGFGLSNNGKMTGADIVIGGVKPNGKTYFSDRHAIANQLPVLDSTQDWNLNWAWESETHTFLSFSRAFDTCDPEDYALTEDTVTLIWSYGEKDTDIGYHYRNRGIFKVYLLEPDNSPKIIRDSRNLNPKVVGKESSDLKLWTINRPHQMTSDDTSYICTIHRGPRLQRKHHVVGLDVSFRDEGARKHAHHILIYKCNAPRGSTEFNLFDPWTRSRGEQCLVLQRPGSGMPTQFCTEMFHGFGIGGRAYFSPEDVGFPIGLQQDEYYLVQVHYDNPDKLSNVNVDLQLEFYYTNQLRPNDGGVFIVSHEIPGLTPSLLVPPSSIDHRIHGHCSGECTRFMFPASGVKVYAVSLHSHNSECTYDSTWYNGTIVGGFSTRQEMCIAFIHYHNKIKEFQACRSEIQSVEYRNKFLGVTNVTWSNAKLEFVVDPPSRLSGLTITQVSDNHVQWNLQRRAELQKFHEYHPQVAKCSRELFARNSRRSGTRFIDDLTGSTGYPFSAKPYQPELSCSFKR</sequence>
<evidence type="ECO:0000259" key="4">
    <source>
        <dbReference type="PROSITE" id="PS50836"/>
    </source>
</evidence>
<dbReference type="OrthoDB" id="10003276at2759"/>
<dbReference type="Pfam" id="PF01082">
    <property type="entry name" value="Cu2_monooxygen"/>
    <property type="match status" value="1"/>
</dbReference>
<proteinExistence type="inferred from homology"/>
<dbReference type="Gene3D" id="2.60.120.230">
    <property type="match status" value="1"/>
</dbReference>
<dbReference type="Pfam" id="PF03712">
    <property type="entry name" value="Cu2_monoox_C"/>
    <property type="match status" value="2"/>
</dbReference>
<dbReference type="InterPro" id="IPR008977">
    <property type="entry name" value="PHM/PNGase_F_dom_sf"/>
</dbReference>
<dbReference type="GO" id="GO:0005507">
    <property type="term" value="F:copper ion binding"/>
    <property type="evidence" value="ECO:0007669"/>
    <property type="project" value="InterPro"/>
</dbReference>